<dbReference type="AlphaFoldDB" id="A0A9W7XQY4"/>
<dbReference type="Pfam" id="PF01121">
    <property type="entry name" value="CoaE"/>
    <property type="match status" value="1"/>
</dbReference>
<dbReference type="EMBL" id="JANBOH010000023">
    <property type="protein sequence ID" value="KAJ1647658.1"/>
    <property type="molecule type" value="Genomic_DNA"/>
</dbReference>
<sequence length="229" mass="25541">MLIVGLTGGIATGKSTASKALQSLQIPVIDADVIAREVLEPGEVSYKLVVKHFGTEILQEPTGAIDRTKLGEVIFGDAKKRQLLNSCTHPYIRRRMYWLLFRYYITGHAVCILDVPLLFESGLDRFCAKTIVVSCEPETQVNRLMLRNGLSREEADARIGAQMPMAEKQRRATCVVDNNRSVEEMQDDIRRIAQEWRPAPWRVAGALLAPVIGLSALCAWAVSKLWPGH</sequence>
<dbReference type="GO" id="GO:0015937">
    <property type="term" value="P:coenzyme A biosynthetic process"/>
    <property type="evidence" value="ECO:0007669"/>
    <property type="project" value="InterPro"/>
</dbReference>
<reference evidence="4" key="1">
    <citation type="submission" date="2022-07" db="EMBL/GenBank/DDBJ databases">
        <title>Phylogenomic reconstructions and comparative analyses of Kickxellomycotina fungi.</title>
        <authorList>
            <person name="Reynolds N.K."/>
            <person name="Stajich J.E."/>
            <person name="Barry K."/>
            <person name="Grigoriev I.V."/>
            <person name="Crous P."/>
            <person name="Smith M.E."/>
        </authorList>
    </citation>
    <scope>NUCLEOTIDE SEQUENCE</scope>
    <source>
        <strain evidence="4">NBRC 105413</strain>
    </source>
</reference>
<gene>
    <name evidence="4" type="primary">CAB5</name>
    <name evidence="4" type="ORF">LPJ64_000963</name>
</gene>
<evidence type="ECO:0000313" key="5">
    <source>
        <dbReference type="Proteomes" id="UP001145021"/>
    </source>
</evidence>
<dbReference type="CDD" id="cd02022">
    <property type="entry name" value="DPCK"/>
    <property type="match status" value="1"/>
</dbReference>
<comment type="similarity">
    <text evidence="1">Belongs to the CoaE family.</text>
</comment>
<organism evidence="4 5">
    <name type="scientific">Coemansia asiatica</name>
    <dbReference type="NCBI Taxonomy" id="1052880"/>
    <lineage>
        <taxon>Eukaryota</taxon>
        <taxon>Fungi</taxon>
        <taxon>Fungi incertae sedis</taxon>
        <taxon>Zoopagomycota</taxon>
        <taxon>Kickxellomycotina</taxon>
        <taxon>Kickxellomycetes</taxon>
        <taxon>Kickxellales</taxon>
        <taxon>Kickxellaceae</taxon>
        <taxon>Coemansia</taxon>
    </lineage>
</organism>
<dbReference type="GO" id="GO:0005737">
    <property type="term" value="C:cytoplasm"/>
    <property type="evidence" value="ECO:0007669"/>
    <property type="project" value="UniProtKB-ARBA"/>
</dbReference>
<dbReference type="GO" id="GO:0004140">
    <property type="term" value="F:dephospho-CoA kinase activity"/>
    <property type="evidence" value="ECO:0007669"/>
    <property type="project" value="UniProtKB-EC"/>
</dbReference>
<evidence type="ECO:0000256" key="1">
    <source>
        <dbReference type="ARBA" id="ARBA00009018"/>
    </source>
</evidence>
<protein>
    <submittedName>
        <fullName evidence="4">Dephospho-CoA kinase</fullName>
        <ecNumber evidence="4">2.7.1.24</ecNumber>
    </submittedName>
</protein>
<dbReference type="EC" id="2.7.1.24" evidence="4"/>
<keyword evidence="4" id="KW-0808">Transferase</keyword>
<dbReference type="SUPFAM" id="SSF52540">
    <property type="entry name" value="P-loop containing nucleoside triphosphate hydrolases"/>
    <property type="match status" value="1"/>
</dbReference>
<dbReference type="HAMAP" id="MF_00376">
    <property type="entry name" value="Dephospho_CoA_kinase"/>
    <property type="match status" value="1"/>
</dbReference>
<dbReference type="Gene3D" id="3.40.50.300">
    <property type="entry name" value="P-loop containing nucleotide triphosphate hydrolases"/>
    <property type="match status" value="1"/>
</dbReference>
<dbReference type="PANTHER" id="PTHR10695:SF46">
    <property type="entry name" value="BIFUNCTIONAL COENZYME A SYNTHASE-RELATED"/>
    <property type="match status" value="1"/>
</dbReference>
<dbReference type="Proteomes" id="UP001145021">
    <property type="component" value="Unassembled WGS sequence"/>
</dbReference>
<dbReference type="GO" id="GO:0005524">
    <property type="term" value="F:ATP binding"/>
    <property type="evidence" value="ECO:0007669"/>
    <property type="project" value="UniProtKB-KW"/>
</dbReference>
<proteinExistence type="inferred from homology"/>
<name>A0A9W7XQY4_9FUNG</name>
<keyword evidence="3" id="KW-0067">ATP-binding</keyword>
<dbReference type="FunFam" id="3.40.50.300:FF:000485">
    <property type="entry name" value="Dephospho-CoA kinase CAB5"/>
    <property type="match status" value="1"/>
</dbReference>
<evidence type="ECO:0000256" key="2">
    <source>
        <dbReference type="ARBA" id="ARBA00022741"/>
    </source>
</evidence>
<dbReference type="InterPro" id="IPR027417">
    <property type="entry name" value="P-loop_NTPase"/>
</dbReference>
<keyword evidence="2" id="KW-0547">Nucleotide-binding</keyword>
<keyword evidence="5" id="KW-1185">Reference proteome</keyword>
<comment type="caution">
    <text evidence="4">The sequence shown here is derived from an EMBL/GenBank/DDBJ whole genome shotgun (WGS) entry which is preliminary data.</text>
</comment>
<evidence type="ECO:0000256" key="3">
    <source>
        <dbReference type="ARBA" id="ARBA00022840"/>
    </source>
</evidence>
<dbReference type="PROSITE" id="PS51219">
    <property type="entry name" value="DPCK"/>
    <property type="match status" value="1"/>
</dbReference>
<dbReference type="InterPro" id="IPR001977">
    <property type="entry name" value="Depp_CoAkinase"/>
</dbReference>
<dbReference type="NCBIfam" id="TIGR00152">
    <property type="entry name" value="dephospho-CoA kinase"/>
    <property type="match status" value="1"/>
</dbReference>
<accession>A0A9W7XQY4</accession>
<keyword evidence="4" id="KW-0418">Kinase</keyword>
<dbReference type="PANTHER" id="PTHR10695">
    <property type="entry name" value="DEPHOSPHO-COA KINASE-RELATED"/>
    <property type="match status" value="1"/>
</dbReference>
<evidence type="ECO:0000313" key="4">
    <source>
        <dbReference type="EMBL" id="KAJ1647658.1"/>
    </source>
</evidence>